<comment type="caution">
    <text evidence="2">The sequence shown here is derived from an EMBL/GenBank/DDBJ whole genome shotgun (WGS) entry which is preliminary data.</text>
</comment>
<dbReference type="SUPFAM" id="SSF47266">
    <property type="entry name" value="4-helical cytokines"/>
    <property type="match status" value="1"/>
</dbReference>
<dbReference type="EMBL" id="RJVU01071404">
    <property type="protein sequence ID" value="ROI47911.1"/>
    <property type="molecule type" value="Genomic_DNA"/>
</dbReference>
<sequence>MEVSRTGLGAVGGHGGSGALAGHGGSETPPMSSPPTAHAPRSHKGAESRAIQNYILKQENSVFGSRPRNSESLPSSPVAGDYLVSTPPLVPQLSDAEKISILHAALKECLRLLEDVITREDTEFSDEDSEYRRKRKTVRDRLGHLLASTEQLLVDGQKFEAEVKEELDGQAASGSFGLKMWIVRVLQDLVHWTGQTSDTLRSLPAEMVKAPKTMSRRTRRGAGKIRK</sequence>
<gene>
    <name evidence="2" type="ORF">DPX16_16334</name>
</gene>
<organism evidence="2 3">
    <name type="scientific">Anabarilius grahami</name>
    <name type="common">Kanglang fish</name>
    <name type="synonym">Barilius grahami</name>
    <dbReference type="NCBI Taxonomy" id="495550"/>
    <lineage>
        <taxon>Eukaryota</taxon>
        <taxon>Metazoa</taxon>
        <taxon>Chordata</taxon>
        <taxon>Craniata</taxon>
        <taxon>Vertebrata</taxon>
        <taxon>Euteleostomi</taxon>
        <taxon>Actinopterygii</taxon>
        <taxon>Neopterygii</taxon>
        <taxon>Teleostei</taxon>
        <taxon>Ostariophysi</taxon>
        <taxon>Cypriniformes</taxon>
        <taxon>Xenocyprididae</taxon>
        <taxon>Xenocypridinae</taxon>
        <taxon>Xenocypridinae incertae sedis</taxon>
        <taxon>Anabarilius</taxon>
    </lineage>
</organism>
<dbReference type="GO" id="GO:0070120">
    <property type="term" value="P:ciliary neurotrophic factor-mediated signaling pathway"/>
    <property type="evidence" value="ECO:0007669"/>
    <property type="project" value="InterPro"/>
</dbReference>
<evidence type="ECO:0000256" key="1">
    <source>
        <dbReference type="SAM" id="MobiDB-lite"/>
    </source>
</evidence>
<feature type="compositionally biased region" description="Gly residues" evidence="1">
    <location>
        <begin position="9"/>
        <end position="25"/>
    </location>
</feature>
<evidence type="ECO:0000313" key="2">
    <source>
        <dbReference type="EMBL" id="ROI47911.1"/>
    </source>
</evidence>
<evidence type="ECO:0000313" key="3">
    <source>
        <dbReference type="Proteomes" id="UP000281406"/>
    </source>
</evidence>
<keyword evidence="3" id="KW-1185">Reference proteome</keyword>
<accession>A0A3N0XK87</accession>
<dbReference type="InterPro" id="IPR000151">
    <property type="entry name" value="Ciliary_neurotrophic_fac_CNTF"/>
</dbReference>
<reference evidence="2 3" key="1">
    <citation type="submission" date="2018-10" db="EMBL/GenBank/DDBJ databases">
        <title>Genome assembly for a Yunnan-Guizhou Plateau 3E fish, Anabarilius grahami (Regan), and its evolutionary and genetic applications.</title>
        <authorList>
            <person name="Jiang W."/>
        </authorList>
    </citation>
    <scope>NUCLEOTIDE SEQUENCE [LARGE SCALE GENOMIC DNA]</scope>
    <source>
        <strain evidence="2">AG-KIZ</strain>
        <tissue evidence="2">Muscle</tissue>
    </source>
</reference>
<name>A0A3N0XK87_ANAGA</name>
<dbReference type="Proteomes" id="UP000281406">
    <property type="component" value="Unassembled WGS sequence"/>
</dbReference>
<dbReference type="PANTHER" id="PTHR15196:SF1">
    <property type="entry name" value="CILIARY NEUROTROPHIC FACTOR"/>
    <property type="match status" value="1"/>
</dbReference>
<feature type="region of interest" description="Disordered" evidence="1">
    <location>
        <begin position="1"/>
        <end position="48"/>
    </location>
</feature>
<dbReference type="AlphaFoldDB" id="A0A3N0XK87"/>
<dbReference type="GO" id="GO:0043524">
    <property type="term" value="P:negative regulation of neuron apoptotic process"/>
    <property type="evidence" value="ECO:0007669"/>
    <property type="project" value="InterPro"/>
</dbReference>
<dbReference type="Gene3D" id="1.20.1250.10">
    <property type="match status" value="1"/>
</dbReference>
<protein>
    <submittedName>
        <fullName evidence="2">Uncharacterized protein</fullName>
    </submittedName>
</protein>
<dbReference type="GO" id="GO:0005127">
    <property type="term" value="F:ciliary neurotrophic factor receptor binding"/>
    <property type="evidence" value="ECO:0007669"/>
    <property type="project" value="InterPro"/>
</dbReference>
<proteinExistence type="predicted"/>
<dbReference type="PANTHER" id="PTHR15196">
    <property type="entry name" value="CILIARY NEUROTROPHIC FACTOR"/>
    <property type="match status" value="1"/>
</dbReference>
<dbReference type="OrthoDB" id="8813321at2759"/>
<dbReference type="InterPro" id="IPR009079">
    <property type="entry name" value="4_helix_cytokine-like_core"/>
</dbReference>
<feature type="region of interest" description="Disordered" evidence="1">
    <location>
        <begin position="60"/>
        <end position="79"/>
    </location>
</feature>